<evidence type="ECO:0000259" key="2">
    <source>
        <dbReference type="Pfam" id="PF26236"/>
    </source>
</evidence>
<proteinExistence type="predicted"/>
<feature type="domain" description="DUF8054" evidence="3">
    <location>
        <begin position="106"/>
        <end position="211"/>
    </location>
</feature>
<dbReference type="OMA" id="YLVPYTP"/>
<dbReference type="EMBL" id="CP039375">
    <property type="protein sequence ID" value="QCD66785.1"/>
    <property type="molecule type" value="Genomic_DNA"/>
</dbReference>
<protein>
    <submittedName>
        <fullName evidence="4">Uncharacterized protein</fullName>
    </submittedName>
</protein>
<name>A0A4D6KHM5_9EURY</name>
<feature type="transmembrane region" description="Helical" evidence="1">
    <location>
        <begin position="18"/>
        <end position="37"/>
    </location>
</feature>
<dbReference type="KEGG" id="halz:E5139_14455"/>
<sequence>MSLLGALRNPAHTGSRRCIPCTLVNVAILWLAVNVVVVLGRPLAGAAVLVVGLVVIWLRGYLVPYTPQFAPRLVAASPIPTTWFHDTNEPGSIADRSRDGDRLLGELRRAGLLDADEERVYLDPDFERRWHAEMDRLASQSLDDLADELASVPSVPSARPVEQDGREWLAVGGQTALVARHVAIAELGAVTALEPHVDDPADRLAMARPLREFLTDCPACGTAFDRSSEVSCCGGYTNPREKPRETLVCPECEQRFLRLPDPE</sequence>
<keyword evidence="1" id="KW-0812">Transmembrane</keyword>
<dbReference type="GeneID" id="42180165"/>
<dbReference type="AlphaFoldDB" id="A0A4D6KHM5"/>
<feature type="transmembrane region" description="Helical" evidence="1">
    <location>
        <begin position="43"/>
        <end position="62"/>
    </location>
</feature>
<dbReference type="Proteomes" id="UP000297053">
    <property type="component" value="Chromosome"/>
</dbReference>
<dbReference type="Pfam" id="PF26236">
    <property type="entry name" value="DUF8054_N"/>
    <property type="match status" value="1"/>
</dbReference>
<dbReference type="RefSeq" id="WP_015763216.1">
    <property type="nucleotide sequence ID" value="NZ_CP039375.1"/>
</dbReference>
<keyword evidence="1" id="KW-0472">Membrane</keyword>
<feature type="domain" description="DUF8054" evidence="2">
    <location>
        <begin position="6"/>
        <end position="84"/>
    </location>
</feature>
<organism evidence="4 5">
    <name type="scientific">Halomicrobium mukohataei</name>
    <dbReference type="NCBI Taxonomy" id="57705"/>
    <lineage>
        <taxon>Archaea</taxon>
        <taxon>Methanobacteriati</taxon>
        <taxon>Methanobacteriota</taxon>
        <taxon>Stenosarchaea group</taxon>
        <taxon>Halobacteria</taxon>
        <taxon>Halobacteriales</taxon>
        <taxon>Haloarculaceae</taxon>
        <taxon>Halomicrobium</taxon>
    </lineage>
</organism>
<accession>A0A4D6KHM5</accession>
<dbReference type="InterPro" id="IPR058674">
    <property type="entry name" value="DUF8054_N"/>
</dbReference>
<gene>
    <name evidence="4" type="ORF">E5139_14455</name>
</gene>
<evidence type="ECO:0000259" key="3">
    <source>
        <dbReference type="Pfam" id="PF26238"/>
    </source>
</evidence>
<reference evidence="4 5" key="1">
    <citation type="submission" date="2019-04" db="EMBL/GenBank/DDBJ databases">
        <title>Complete genome sequence of Arthrobacter sp. ZXY-2 associated with effective atrazine degradation and salt adaptation.</title>
        <authorList>
            <person name="Zhao X."/>
        </authorList>
    </citation>
    <scope>NUCLEOTIDE SEQUENCE [LARGE SCALE GENOMIC DNA]</scope>
    <source>
        <strain evidence="5">ZP60</strain>
    </source>
</reference>
<keyword evidence="1" id="KW-1133">Transmembrane helix</keyword>
<evidence type="ECO:0000313" key="4">
    <source>
        <dbReference type="EMBL" id="QCD66785.1"/>
    </source>
</evidence>
<evidence type="ECO:0000256" key="1">
    <source>
        <dbReference type="SAM" id="Phobius"/>
    </source>
</evidence>
<reference evidence="4 5" key="2">
    <citation type="submission" date="2019-04" db="EMBL/GenBank/DDBJ databases">
        <authorList>
            <person name="Yang S."/>
            <person name="Wei W."/>
        </authorList>
    </citation>
    <scope>NUCLEOTIDE SEQUENCE [LARGE SCALE GENOMIC DNA]</scope>
    <source>
        <strain evidence="5">ZP60</strain>
    </source>
</reference>
<evidence type="ECO:0000313" key="5">
    <source>
        <dbReference type="Proteomes" id="UP000297053"/>
    </source>
</evidence>
<dbReference type="Pfam" id="PF26238">
    <property type="entry name" value="DUF8054_M"/>
    <property type="match status" value="1"/>
</dbReference>
<dbReference type="InterPro" id="IPR058775">
    <property type="entry name" value="DUF8054_M"/>
</dbReference>